<dbReference type="RefSeq" id="WP_161111046.1">
    <property type="nucleotide sequence ID" value="NZ_JAYMRS010000004.1"/>
</dbReference>
<dbReference type="InterPro" id="IPR051908">
    <property type="entry name" value="Ribosomal_N-acetyltransferase"/>
</dbReference>
<dbReference type="Gene3D" id="3.40.630.30">
    <property type="match status" value="1"/>
</dbReference>
<dbReference type="InterPro" id="IPR000182">
    <property type="entry name" value="GNAT_dom"/>
</dbReference>
<sequence>MISDHFPPLGVGLSTPRLRLRMPTDADLSALADAALRGVHDPETMPFRQPWTDQGPERLGRAVIQHNWSTMAAWTPERWAFNAVVIFEGRVIGLQEMNAKDFAVTRQVGSGSWLTREYQGRGLGTEMRAAILHLAFEGLGALDAVTEAFDTSAASIGVSRRLGYRPDGIDHLEVRGRRVRELRYRLTRRDWEEHRTVPVEIEGLEPALPYFGVGELPE</sequence>
<name>A0A7K2ITC4_9ACTN</name>
<dbReference type="EC" id="2.-.-.-" evidence="2"/>
<evidence type="ECO:0000259" key="1">
    <source>
        <dbReference type="PROSITE" id="PS51186"/>
    </source>
</evidence>
<dbReference type="GO" id="GO:1990189">
    <property type="term" value="F:protein N-terminal-serine acetyltransferase activity"/>
    <property type="evidence" value="ECO:0007669"/>
    <property type="project" value="TreeGrafter"/>
</dbReference>
<dbReference type="PANTHER" id="PTHR43441">
    <property type="entry name" value="RIBOSOMAL-PROTEIN-SERINE ACETYLTRANSFERASE"/>
    <property type="match status" value="1"/>
</dbReference>
<dbReference type="EMBL" id="WWHY01000001">
    <property type="protein sequence ID" value="MYR33116.1"/>
    <property type="molecule type" value="Genomic_DNA"/>
</dbReference>
<dbReference type="GO" id="GO:0005737">
    <property type="term" value="C:cytoplasm"/>
    <property type="evidence" value="ECO:0007669"/>
    <property type="project" value="TreeGrafter"/>
</dbReference>
<dbReference type="PANTHER" id="PTHR43441:SF11">
    <property type="entry name" value="RIBOSOMAL-PROTEIN-SERINE ACETYLTRANSFERASE"/>
    <property type="match status" value="1"/>
</dbReference>
<keyword evidence="3" id="KW-0808">Transferase</keyword>
<dbReference type="Pfam" id="PF13302">
    <property type="entry name" value="Acetyltransf_3"/>
    <property type="match status" value="1"/>
</dbReference>
<feature type="domain" description="N-acetyltransferase" evidence="1">
    <location>
        <begin position="18"/>
        <end position="189"/>
    </location>
</feature>
<evidence type="ECO:0000313" key="3">
    <source>
        <dbReference type="EMBL" id="MYR33116.1"/>
    </source>
</evidence>
<evidence type="ECO:0000313" key="2">
    <source>
        <dbReference type="EMBL" id="MFB8768756.1"/>
    </source>
</evidence>
<dbReference type="Proteomes" id="UP000467124">
    <property type="component" value="Unassembled WGS sequence"/>
</dbReference>
<dbReference type="PROSITE" id="PS51186">
    <property type="entry name" value="GNAT"/>
    <property type="match status" value="1"/>
</dbReference>
<protein>
    <submittedName>
        <fullName evidence="3">GNAT family N-acetyltransferase</fullName>
    </submittedName>
    <submittedName>
        <fullName evidence="2">GNAT family protein</fullName>
        <ecNumber evidence="2">2.-.-.-</ecNumber>
    </submittedName>
</protein>
<dbReference type="EMBL" id="JAYMRS010000004">
    <property type="protein sequence ID" value="MFB8768756.1"/>
    <property type="molecule type" value="Genomic_DNA"/>
</dbReference>
<dbReference type="Proteomes" id="UP001585053">
    <property type="component" value="Unassembled WGS sequence"/>
</dbReference>
<proteinExistence type="predicted"/>
<organism evidence="3 4">
    <name type="scientific">Nocardiopsis alba</name>
    <dbReference type="NCBI Taxonomy" id="53437"/>
    <lineage>
        <taxon>Bacteria</taxon>
        <taxon>Bacillati</taxon>
        <taxon>Actinomycetota</taxon>
        <taxon>Actinomycetes</taxon>
        <taxon>Streptosporangiales</taxon>
        <taxon>Nocardiopsidaceae</taxon>
        <taxon>Nocardiopsis</taxon>
    </lineage>
</organism>
<dbReference type="AlphaFoldDB" id="A0A7K2ITC4"/>
<dbReference type="GO" id="GO:0008999">
    <property type="term" value="F:protein-N-terminal-alanine acetyltransferase activity"/>
    <property type="evidence" value="ECO:0007669"/>
    <property type="project" value="TreeGrafter"/>
</dbReference>
<keyword evidence="5" id="KW-1185">Reference proteome</keyword>
<dbReference type="InterPro" id="IPR016181">
    <property type="entry name" value="Acyl_CoA_acyltransferase"/>
</dbReference>
<comment type="caution">
    <text evidence="3">The sequence shown here is derived from an EMBL/GenBank/DDBJ whole genome shotgun (WGS) entry which is preliminary data.</text>
</comment>
<evidence type="ECO:0000313" key="5">
    <source>
        <dbReference type="Proteomes" id="UP001585053"/>
    </source>
</evidence>
<reference evidence="2 5" key="2">
    <citation type="submission" date="2024-01" db="EMBL/GenBank/DDBJ databases">
        <title>Genome mining of biosynthetic gene clusters to explore secondary metabolites of Streptomyces sp.</title>
        <authorList>
            <person name="Baig A."/>
            <person name="Ajitkumar Shintre N."/>
            <person name="Kumar H."/>
            <person name="Anbarasu A."/>
            <person name="Ramaiah S."/>
        </authorList>
    </citation>
    <scope>NUCLEOTIDE SEQUENCE [LARGE SCALE GENOMIC DNA]</scope>
    <source>
        <strain evidence="2 5">A01</strain>
    </source>
</reference>
<dbReference type="SUPFAM" id="SSF55729">
    <property type="entry name" value="Acyl-CoA N-acyltransferases (Nat)"/>
    <property type="match status" value="1"/>
</dbReference>
<reference evidence="3 4" key="1">
    <citation type="journal article" date="2019" name="Nat. Commun.">
        <title>The antimicrobial potential of Streptomyces from insect microbiomes.</title>
        <authorList>
            <person name="Chevrette M.G."/>
            <person name="Carlson C.M."/>
            <person name="Ortega H.E."/>
            <person name="Thomas C."/>
            <person name="Ananiev G.E."/>
            <person name="Barns K.J."/>
            <person name="Book A.J."/>
            <person name="Cagnazzo J."/>
            <person name="Carlos C."/>
            <person name="Flanigan W."/>
            <person name="Grubbs K.J."/>
            <person name="Horn H.A."/>
            <person name="Hoffmann F.M."/>
            <person name="Klassen J.L."/>
            <person name="Knack J.J."/>
            <person name="Lewin G.R."/>
            <person name="McDonald B.R."/>
            <person name="Muller L."/>
            <person name="Melo W.G.P."/>
            <person name="Pinto-Tomas A.A."/>
            <person name="Schmitz A."/>
            <person name="Wendt-Pienkowski E."/>
            <person name="Wildman S."/>
            <person name="Zhao M."/>
            <person name="Zhang F."/>
            <person name="Bugni T.S."/>
            <person name="Andes D.R."/>
            <person name="Pupo M.T."/>
            <person name="Currie C.R."/>
        </authorList>
    </citation>
    <scope>NUCLEOTIDE SEQUENCE [LARGE SCALE GENOMIC DNA]</scope>
    <source>
        <strain evidence="3 4">SID5840</strain>
    </source>
</reference>
<gene>
    <name evidence="3" type="ORF">GTW20_12800</name>
    <name evidence="2" type="ORF">VSQ78_13680</name>
</gene>
<accession>A0A7K2ITC4</accession>
<evidence type="ECO:0000313" key="4">
    <source>
        <dbReference type="Proteomes" id="UP000467124"/>
    </source>
</evidence>